<evidence type="ECO:0000256" key="4">
    <source>
        <dbReference type="ARBA" id="ARBA00022540"/>
    </source>
</evidence>
<dbReference type="GO" id="GO:0003743">
    <property type="term" value="F:translation initiation factor activity"/>
    <property type="evidence" value="ECO:0007669"/>
    <property type="project" value="UniProtKB-KW"/>
</dbReference>
<keyword evidence="3" id="KW-0963">Cytoplasm</keyword>
<dbReference type="GO" id="GO:0005829">
    <property type="term" value="C:cytosol"/>
    <property type="evidence" value="ECO:0007669"/>
    <property type="project" value="UniProtKB-SubCell"/>
</dbReference>
<evidence type="ECO:0000256" key="6">
    <source>
        <dbReference type="ARBA" id="ARBA00044208"/>
    </source>
</evidence>
<dbReference type="Pfam" id="PF01008">
    <property type="entry name" value="IF-2B"/>
    <property type="match status" value="1"/>
</dbReference>
<evidence type="ECO:0000256" key="1">
    <source>
        <dbReference type="ARBA" id="ARBA00004514"/>
    </source>
</evidence>
<protein>
    <recommendedName>
        <fullName evidence="6">Translation initiation factor eIF2B subunit alpha</fullName>
    </recommendedName>
    <alternativeName>
        <fullName evidence="7">eIF2B GDP-GTP exchange factor subunit alpha</fullName>
    </alternativeName>
</protein>
<proteinExistence type="inferred from homology"/>
<evidence type="ECO:0000256" key="2">
    <source>
        <dbReference type="ARBA" id="ARBA00007251"/>
    </source>
</evidence>
<dbReference type="InterPro" id="IPR042529">
    <property type="entry name" value="IF_2B-like_C"/>
</dbReference>
<dbReference type="InterPro" id="IPR037171">
    <property type="entry name" value="NagB/RpiA_transferase-like"/>
</dbReference>
<evidence type="ECO:0000256" key="9">
    <source>
        <dbReference type="RuleBase" id="RU003814"/>
    </source>
</evidence>
<keyword evidence="5" id="KW-0648">Protein biosynthesis</keyword>
<keyword evidence="4 10" id="KW-0396">Initiation factor</keyword>
<sequence length="313" mass="34740">MSTNIVSTFEEQLKNKDLTISTAAILSFAAYVDSINPTTISELNHLLDEAKSELLDHAKNVLGWDNSISLVSLRSGCEIFIRNITRGVNDGNINECLKNVKARSESFSRLSLNNRSDIARKGKLYIRDGMTILTHGVSRVVHELFANCKDYKRLHILVTAGGLERDGVRVANDLQRMGIHTTLIPDSGVGYFMHTVNLVVLGAEAVAETGGIFNKLGSFQIGVMAKSFNIPVYVATEAYKFTRMYPLSQKNVPNSVKDQELIKRVRPAELDAAVEFASVRCDYLPPEYITFLITDLGVLTPYSVSDELTKLYN</sequence>
<evidence type="ECO:0000313" key="11">
    <source>
        <dbReference type="Proteomes" id="UP000078348"/>
    </source>
</evidence>
<dbReference type="AlphaFoldDB" id="A0A196SPB8"/>
<dbReference type="Gene3D" id="1.20.120.1070">
    <property type="entry name" value="Translation initiation factor eIF-2B, N-terminal domain"/>
    <property type="match status" value="1"/>
</dbReference>
<dbReference type="InterPro" id="IPR051501">
    <property type="entry name" value="eIF2B_alpha/beta/delta"/>
</dbReference>
<dbReference type="Gene3D" id="3.40.50.10470">
    <property type="entry name" value="Translation initiation factor eif-2b, domain 2"/>
    <property type="match status" value="1"/>
</dbReference>
<comment type="subunit">
    <text evidence="8">Component of the translation initiation factor 2B (eIF2B) complex which is a heterodecamer of two sets of five different subunits: alpha, beta, gamma, delta and epsilon. Subunits alpha, beta and delta comprise a regulatory subcomplex and subunits epsilon and gamma comprise a catalytic subcomplex. Within the complex, the hexameric regulatory complex resides at the center, with the two heterodimeric catalytic subcomplexes bound on opposite sides.</text>
</comment>
<organism evidence="10 11">
    <name type="scientific">Blastocystis sp. subtype 1 (strain ATCC 50177 / NandII)</name>
    <dbReference type="NCBI Taxonomy" id="478820"/>
    <lineage>
        <taxon>Eukaryota</taxon>
        <taxon>Sar</taxon>
        <taxon>Stramenopiles</taxon>
        <taxon>Bigyra</taxon>
        <taxon>Opalozoa</taxon>
        <taxon>Opalinata</taxon>
        <taxon>Blastocystidae</taxon>
        <taxon>Blastocystis</taxon>
    </lineage>
</organism>
<dbReference type="PANTHER" id="PTHR45860:SF1">
    <property type="entry name" value="TRANSLATION INITIATION FACTOR EIF-2B SUBUNIT ALPHA"/>
    <property type="match status" value="1"/>
</dbReference>
<accession>A0A196SPB8</accession>
<evidence type="ECO:0000256" key="3">
    <source>
        <dbReference type="ARBA" id="ARBA00022490"/>
    </source>
</evidence>
<evidence type="ECO:0000256" key="8">
    <source>
        <dbReference type="ARBA" id="ARBA00046432"/>
    </source>
</evidence>
<evidence type="ECO:0000313" key="10">
    <source>
        <dbReference type="EMBL" id="OAO18046.1"/>
    </source>
</evidence>
<evidence type="ECO:0000256" key="5">
    <source>
        <dbReference type="ARBA" id="ARBA00022917"/>
    </source>
</evidence>
<name>A0A196SPB8_BLAHN</name>
<dbReference type="GO" id="GO:0005085">
    <property type="term" value="F:guanyl-nucleotide exchange factor activity"/>
    <property type="evidence" value="ECO:0007669"/>
    <property type="project" value="TreeGrafter"/>
</dbReference>
<dbReference type="GO" id="GO:0005851">
    <property type="term" value="C:eukaryotic translation initiation factor 2B complex"/>
    <property type="evidence" value="ECO:0007669"/>
    <property type="project" value="TreeGrafter"/>
</dbReference>
<dbReference type="STRING" id="478820.A0A196SPB8"/>
<gene>
    <name evidence="10" type="ORF">AV274_0194</name>
</gene>
<dbReference type="InterPro" id="IPR042528">
    <property type="entry name" value="elF-2B_alpha_N"/>
</dbReference>
<dbReference type="InterPro" id="IPR000649">
    <property type="entry name" value="IF-2B-related"/>
</dbReference>
<comment type="subcellular location">
    <subcellularLocation>
        <location evidence="1">Cytoplasm</location>
        <location evidence="1">Cytosol</location>
    </subcellularLocation>
</comment>
<dbReference type="EMBL" id="LXWW01000009">
    <property type="protein sequence ID" value="OAO18046.1"/>
    <property type="molecule type" value="Genomic_DNA"/>
</dbReference>
<dbReference type="OrthoDB" id="10249309at2759"/>
<reference evidence="10 11" key="1">
    <citation type="submission" date="2016-05" db="EMBL/GenBank/DDBJ databases">
        <title>Nuclear genome of Blastocystis sp. subtype 1 NandII.</title>
        <authorList>
            <person name="Gentekaki E."/>
            <person name="Curtis B."/>
            <person name="Stairs C."/>
            <person name="Eme L."/>
            <person name="Herman E."/>
            <person name="Klimes V."/>
            <person name="Arias M.C."/>
            <person name="Elias M."/>
            <person name="Hilliou F."/>
            <person name="Klute M."/>
            <person name="Malik S.-B."/>
            <person name="Pightling A."/>
            <person name="Rachubinski R."/>
            <person name="Salas D."/>
            <person name="Schlacht A."/>
            <person name="Suga H."/>
            <person name="Archibald J."/>
            <person name="Ball S.G."/>
            <person name="Clark G."/>
            <person name="Dacks J."/>
            <person name="Van Der Giezen M."/>
            <person name="Tsaousis A."/>
            <person name="Roger A."/>
        </authorList>
    </citation>
    <scope>NUCLEOTIDE SEQUENCE [LARGE SCALE GENOMIC DNA]</scope>
    <source>
        <strain evidence="11">ATCC 50177 / NandII</strain>
    </source>
</reference>
<comment type="similarity">
    <text evidence="2 9">Belongs to the eIF-2B alpha/beta/delta subunits family.</text>
</comment>
<dbReference type="PANTHER" id="PTHR45860">
    <property type="entry name" value="TRANSLATION INITIATION FACTOR EIF-2B SUBUNIT ALPHA"/>
    <property type="match status" value="1"/>
</dbReference>
<comment type="caution">
    <text evidence="10">The sequence shown here is derived from an EMBL/GenBank/DDBJ whole genome shotgun (WGS) entry which is preliminary data.</text>
</comment>
<dbReference type="SUPFAM" id="SSF100950">
    <property type="entry name" value="NagB/RpiA/CoA transferase-like"/>
    <property type="match status" value="1"/>
</dbReference>
<keyword evidence="11" id="KW-1185">Reference proteome</keyword>
<evidence type="ECO:0000256" key="7">
    <source>
        <dbReference type="ARBA" id="ARBA00044236"/>
    </source>
</evidence>
<dbReference type="Proteomes" id="UP000078348">
    <property type="component" value="Unassembled WGS sequence"/>
</dbReference>